<comment type="caution">
    <text evidence="2">The sequence shown here is derived from an EMBL/GenBank/DDBJ whole genome shotgun (WGS) entry which is preliminary data.</text>
</comment>
<protein>
    <submittedName>
        <fullName evidence="2">Uncharacterized protein</fullName>
    </submittedName>
</protein>
<name>A0ABV4QI14_9ACTN</name>
<reference evidence="2 3" key="1">
    <citation type="submission" date="2023-11" db="EMBL/GenBank/DDBJ databases">
        <title>Actinomadura monticuli sp. nov., isolated from volcanic ash.</title>
        <authorList>
            <person name="Lee S.D."/>
            <person name="Yang H."/>
            <person name="Kim I.S."/>
        </authorList>
    </citation>
    <scope>NUCLEOTIDE SEQUENCE [LARGE SCALE GENOMIC DNA]</scope>
    <source>
        <strain evidence="2 3">DLS-62</strain>
    </source>
</reference>
<keyword evidence="1" id="KW-0812">Transmembrane</keyword>
<dbReference type="EMBL" id="JAXCEI010000013">
    <property type="protein sequence ID" value="MFA1542706.1"/>
    <property type="molecule type" value="Genomic_DNA"/>
</dbReference>
<proteinExistence type="predicted"/>
<accession>A0ABV4QI14</accession>
<keyword evidence="1" id="KW-1133">Transmembrane helix</keyword>
<organism evidence="2 3">
    <name type="scientific">Actinomadura monticuli</name>
    <dbReference type="NCBI Taxonomy" id="3097367"/>
    <lineage>
        <taxon>Bacteria</taxon>
        <taxon>Bacillati</taxon>
        <taxon>Actinomycetota</taxon>
        <taxon>Actinomycetes</taxon>
        <taxon>Streptosporangiales</taxon>
        <taxon>Thermomonosporaceae</taxon>
        <taxon>Actinomadura</taxon>
    </lineage>
</organism>
<feature type="transmembrane region" description="Helical" evidence="1">
    <location>
        <begin position="27"/>
        <end position="45"/>
    </location>
</feature>
<sequence>MPRYLGVLLFGIGAVHPHEYLADQYRVIPTIGALFALGTIVGLLISDQDGPFGFHEYGHRTGFVLAPALEGAAVAVLLGFAALGMRPARRRPATDAG</sequence>
<feature type="transmembrane region" description="Helical" evidence="1">
    <location>
        <begin position="57"/>
        <end position="83"/>
    </location>
</feature>
<keyword evidence="1" id="KW-0472">Membrane</keyword>
<gene>
    <name evidence="2" type="ORF">SM611_27550</name>
</gene>
<keyword evidence="3" id="KW-1185">Reference proteome</keyword>
<evidence type="ECO:0000256" key="1">
    <source>
        <dbReference type="SAM" id="Phobius"/>
    </source>
</evidence>
<dbReference type="RefSeq" id="WP_371953070.1">
    <property type="nucleotide sequence ID" value="NZ_JAXCEI010000013.1"/>
</dbReference>
<evidence type="ECO:0000313" key="2">
    <source>
        <dbReference type="EMBL" id="MFA1542706.1"/>
    </source>
</evidence>
<evidence type="ECO:0000313" key="3">
    <source>
        <dbReference type="Proteomes" id="UP001569963"/>
    </source>
</evidence>
<dbReference type="Proteomes" id="UP001569963">
    <property type="component" value="Unassembled WGS sequence"/>
</dbReference>